<dbReference type="EMBL" id="VOOR01000044">
    <property type="protein sequence ID" value="TXB61817.1"/>
    <property type="molecule type" value="Genomic_DNA"/>
</dbReference>
<accession>A0A5C6RI09</accession>
<evidence type="ECO:0000313" key="1">
    <source>
        <dbReference type="EMBL" id="TXB61817.1"/>
    </source>
</evidence>
<reference evidence="1 2" key="1">
    <citation type="submission" date="2019-08" db="EMBL/GenBank/DDBJ databases">
        <title>Genome of Phaeodactylibacter luteus.</title>
        <authorList>
            <person name="Bowman J.P."/>
        </authorList>
    </citation>
    <scope>NUCLEOTIDE SEQUENCE [LARGE SCALE GENOMIC DNA]</scope>
    <source>
        <strain evidence="1 2">KCTC 42180</strain>
    </source>
</reference>
<organism evidence="1 2">
    <name type="scientific">Phaeodactylibacter luteus</name>
    <dbReference type="NCBI Taxonomy" id="1564516"/>
    <lineage>
        <taxon>Bacteria</taxon>
        <taxon>Pseudomonadati</taxon>
        <taxon>Bacteroidota</taxon>
        <taxon>Saprospiria</taxon>
        <taxon>Saprospirales</taxon>
        <taxon>Haliscomenobacteraceae</taxon>
        <taxon>Phaeodactylibacter</taxon>
    </lineage>
</organism>
<comment type="caution">
    <text evidence="1">The sequence shown here is derived from an EMBL/GenBank/DDBJ whole genome shotgun (WGS) entry which is preliminary data.</text>
</comment>
<dbReference type="PROSITE" id="PS51257">
    <property type="entry name" value="PROKAR_LIPOPROTEIN"/>
    <property type="match status" value="1"/>
</dbReference>
<sequence>MKNLILPLFVLLLFGCEKTEEQLPGNPYNYVGEAHNEQLHQLRTEHRAALDGIDAPLEVEAYIFQAAFEEGIGMQALRGTKERLGLTQEQTLAQANYANASTLCDVFDFPQPLADIICPTIGRLLAIEGGTQAAQKEIEQVIREAEVKLMSAQEDQEGYPAAMAFLATARHSSQYWLQHRANGKPKWWQVVLADAAGAGIGFLGGGGTAVPLAVGMSTVVAELE</sequence>
<name>A0A5C6RI09_9BACT</name>
<protein>
    <submittedName>
        <fullName evidence="1">Uncharacterized protein</fullName>
    </submittedName>
</protein>
<dbReference type="RefSeq" id="WP_147168787.1">
    <property type="nucleotide sequence ID" value="NZ_VOOR01000044.1"/>
</dbReference>
<proteinExistence type="predicted"/>
<gene>
    <name evidence="1" type="ORF">FRY97_17095</name>
</gene>
<keyword evidence="2" id="KW-1185">Reference proteome</keyword>
<evidence type="ECO:0000313" key="2">
    <source>
        <dbReference type="Proteomes" id="UP000321580"/>
    </source>
</evidence>
<dbReference type="Proteomes" id="UP000321580">
    <property type="component" value="Unassembled WGS sequence"/>
</dbReference>
<dbReference type="AlphaFoldDB" id="A0A5C6RI09"/>